<reference evidence="2" key="1">
    <citation type="submission" date="2022-11" db="UniProtKB">
        <authorList>
            <consortium name="WormBaseParasite"/>
        </authorList>
    </citation>
    <scope>IDENTIFICATION</scope>
</reference>
<dbReference type="Proteomes" id="UP000887565">
    <property type="component" value="Unplaced"/>
</dbReference>
<organism evidence="1 2">
    <name type="scientific">Romanomermis culicivorax</name>
    <name type="common">Nematode worm</name>
    <dbReference type="NCBI Taxonomy" id="13658"/>
    <lineage>
        <taxon>Eukaryota</taxon>
        <taxon>Metazoa</taxon>
        <taxon>Ecdysozoa</taxon>
        <taxon>Nematoda</taxon>
        <taxon>Enoplea</taxon>
        <taxon>Dorylaimia</taxon>
        <taxon>Mermithida</taxon>
        <taxon>Mermithoidea</taxon>
        <taxon>Mermithidae</taxon>
        <taxon>Romanomermis</taxon>
    </lineage>
</organism>
<keyword evidence="1" id="KW-1185">Reference proteome</keyword>
<accession>A0A915J2G1</accession>
<evidence type="ECO:0000313" key="2">
    <source>
        <dbReference type="WBParaSite" id="nRc.2.0.1.t20063-RA"/>
    </source>
</evidence>
<proteinExistence type="predicted"/>
<sequence>MFFDGSWKFFFFFEKNNL</sequence>
<protein>
    <submittedName>
        <fullName evidence="2">Uncharacterized protein</fullName>
    </submittedName>
</protein>
<dbReference type="AlphaFoldDB" id="A0A915J2G1"/>
<evidence type="ECO:0000313" key="1">
    <source>
        <dbReference type="Proteomes" id="UP000887565"/>
    </source>
</evidence>
<name>A0A915J2G1_ROMCU</name>
<dbReference type="WBParaSite" id="nRc.2.0.1.t20063-RA">
    <property type="protein sequence ID" value="nRc.2.0.1.t20063-RA"/>
    <property type="gene ID" value="nRc.2.0.1.g20063"/>
</dbReference>